<sequence>MRGHAGAAIAYGSILLQDVEVPESVMNLTSKRGSLARKNAESIVRDQAGMAREWFQIAAKAGCDLGQKWLERLEEEENHLLTED</sequence>
<dbReference type="EMBL" id="PDCK01000041">
    <property type="protein sequence ID" value="PRQ45477.1"/>
    <property type="molecule type" value="Genomic_DNA"/>
</dbReference>
<dbReference type="PANTHER" id="PTHR45500">
    <property type="entry name" value="OS02G0202600 PROTEIN"/>
    <property type="match status" value="1"/>
</dbReference>
<dbReference type="Gramene" id="PRQ45477">
    <property type="protein sequence ID" value="PRQ45477"/>
    <property type="gene ID" value="RchiOBHm_Chr3g0491871"/>
</dbReference>
<evidence type="ECO:0000313" key="1">
    <source>
        <dbReference type="EMBL" id="PRQ45477.1"/>
    </source>
</evidence>
<reference evidence="1 2" key="1">
    <citation type="journal article" date="2018" name="Nat. Genet.">
        <title>The Rosa genome provides new insights in the design of modern roses.</title>
        <authorList>
            <person name="Bendahmane M."/>
        </authorList>
    </citation>
    <scope>NUCLEOTIDE SEQUENCE [LARGE SCALE GENOMIC DNA]</scope>
    <source>
        <strain evidence="2">cv. Old Blush</strain>
    </source>
</reference>
<name>A0A2P6RGE0_ROSCH</name>
<evidence type="ECO:0000313" key="2">
    <source>
        <dbReference type="Proteomes" id="UP000238479"/>
    </source>
</evidence>
<accession>A0A2P6RGE0</accession>
<organism evidence="1 2">
    <name type="scientific">Rosa chinensis</name>
    <name type="common">China rose</name>
    <dbReference type="NCBI Taxonomy" id="74649"/>
    <lineage>
        <taxon>Eukaryota</taxon>
        <taxon>Viridiplantae</taxon>
        <taxon>Streptophyta</taxon>
        <taxon>Embryophyta</taxon>
        <taxon>Tracheophyta</taxon>
        <taxon>Spermatophyta</taxon>
        <taxon>Magnoliopsida</taxon>
        <taxon>eudicotyledons</taxon>
        <taxon>Gunneridae</taxon>
        <taxon>Pentapetalae</taxon>
        <taxon>rosids</taxon>
        <taxon>fabids</taxon>
        <taxon>Rosales</taxon>
        <taxon>Rosaceae</taxon>
        <taxon>Rosoideae</taxon>
        <taxon>Rosoideae incertae sedis</taxon>
        <taxon>Rosa</taxon>
    </lineage>
</organism>
<dbReference type="STRING" id="74649.A0A2P6RGE0"/>
<dbReference type="PANTHER" id="PTHR45500:SF1">
    <property type="entry name" value="OS02G0202600 PROTEIN"/>
    <property type="match status" value="1"/>
</dbReference>
<dbReference type="Proteomes" id="UP000238479">
    <property type="component" value="Chromosome 3"/>
</dbReference>
<keyword evidence="2" id="KW-1185">Reference proteome</keyword>
<proteinExistence type="predicted"/>
<dbReference type="AlphaFoldDB" id="A0A2P6RGE0"/>
<protein>
    <submittedName>
        <fullName evidence="1">Uncharacterized protein</fullName>
    </submittedName>
</protein>
<comment type="caution">
    <text evidence="1">The sequence shown here is derived from an EMBL/GenBank/DDBJ whole genome shotgun (WGS) entry which is preliminary data.</text>
</comment>
<gene>
    <name evidence="1" type="ORF">RchiOBHm_Chr3g0491871</name>
</gene>